<name>A0A9E2SBD4_9BACT</name>
<keyword evidence="1" id="KW-0732">Signal</keyword>
<dbReference type="RefSeq" id="WP_217793598.1">
    <property type="nucleotide sequence ID" value="NZ_JAHSPG010000015.1"/>
</dbReference>
<dbReference type="AlphaFoldDB" id="A0A9E2SBD4"/>
<dbReference type="InterPro" id="IPR026444">
    <property type="entry name" value="Secre_tail"/>
</dbReference>
<feature type="chain" id="PRO_5039381540" evidence="1">
    <location>
        <begin position="25"/>
        <end position="508"/>
    </location>
</feature>
<organism evidence="3 4">
    <name type="scientific">Pinibacter aurantiacus</name>
    <dbReference type="NCBI Taxonomy" id="2851599"/>
    <lineage>
        <taxon>Bacteria</taxon>
        <taxon>Pseudomonadati</taxon>
        <taxon>Bacteroidota</taxon>
        <taxon>Chitinophagia</taxon>
        <taxon>Chitinophagales</taxon>
        <taxon>Chitinophagaceae</taxon>
        <taxon>Pinibacter</taxon>
    </lineage>
</organism>
<reference evidence="3" key="1">
    <citation type="submission" date="2021-06" db="EMBL/GenBank/DDBJ databases">
        <authorList>
            <person name="Huq M.A."/>
        </authorList>
    </citation>
    <scope>NUCLEOTIDE SEQUENCE</scope>
    <source>
        <strain evidence="3">MAH-26</strain>
    </source>
</reference>
<dbReference type="Pfam" id="PF18962">
    <property type="entry name" value="Por_Secre_tail"/>
    <property type="match status" value="1"/>
</dbReference>
<gene>
    <name evidence="3" type="ORF">KTO63_19890</name>
</gene>
<accession>A0A9E2SBD4</accession>
<dbReference type="Proteomes" id="UP000812270">
    <property type="component" value="Unassembled WGS sequence"/>
</dbReference>
<dbReference type="EMBL" id="JAHSPG010000015">
    <property type="protein sequence ID" value="MBV4359441.1"/>
    <property type="molecule type" value="Genomic_DNA"/>
</dbReference>
<keyword evidence="4" id="KW-1185">Reference proteome</keyword>
<comment type="caution">
    <text evidence="3">The sequence shown here is derived from an EMBL/GenBank/DDBJ whole genome shotgun (WGS) entry which is preliminary data.</text>
</comment>
<proteinExistence type="predicted"/>
<feature type="domain" description="Secretion system C-terminal sorting" evidence="2">
    <location>
        <begin position="430"/>
        <end position="505"/>
    </location>
</feature>
<evidence type="ECO:0000313" key="4">
    <source>
        <dbReference type="Proteomes" id="UP000812270"/>
    </source>
</evidence>
<evidence type="ECO:0000259" key="2">
    <source>
        <dbReference type="Pfam" id="PF18962"/>
    </source>
</evidence>
<evidence type="ECO:0000256" key="1">
    <source>
        <dbReference type="SAM" id="SignalP"/>
    </source>
</evidence>
<sequence length="508" mass="54529">MKTFTKTYLVSGLAMLFHFVSAHAQNASLIIGSGAYYVGGNSSYSVIAGDIRSDGNINSTAGNNFSFIGSSQQRITCLAGGGCSNVFNSSVYNTVFGNVNQNNSSGIRIESNAKVLGLHTFNSGATEINEGNYWLANTSVTPFVSNNNTNQFFVTTAHGLLKRSSLGGPVLFPVGTAANANNYTPLSLAYGGTPDNFAVRVLDNVYFSYDETNGDPGTVLVSTKSSAFVKKTWIVNKETPVTDFTDGFLAKAEWNAVNEDVGFNHNAAGIDRNHNWIWFPQNALSATTGAGPYAYDAIKTVTYDNKFYPYYPITVSSLVNPLLVTGLKLTASLGNNNNVLLNWQTLTEVNSNYFIVEKSLDGVSYSGIAKVSAAGNSVTTQKYSTVDNNINVTAEDILYRIREVDLDGKTSYSNVVSVKLNNDAGRLISIYPNPALTDIAVHFKNAAGNYVVSVLDNNGRTITQQSITISGPLEKIAISRRGLAAGVYFVSIINKANGNVQTLMVNVL</sequence>
<feature type="signal peptide" evidence="1">
    <location>
        <begin position="1"/>
        <end position="24"/>
    </location>
</feature>
<dbReference type="NCBIfam" id="TIGR04183">
    <property type="entry name" value="Por_Secre_tail"/>
    <property type="match status" value="1"/>
</dbReference>
<protein>
    <submittedName>
        <fullName evidence="3">T9SS type A sorting domain-containing protein</fullName>
    </submittedName>
</protein>
<evidence type="ECO:0000313" key="3">
    <source>
        <dbReference type="EMBL" id="MBV4359441.1"/>
    </source>
</evidence>